<evidence type="ECO:0000259" key="5">
    <source>
        <dbReference type="PROSITE" id="PS50109"/>
    </source>
</evidence>
<dbReference type="SUPFAM" id="SSF55785">
    <property type="entry name" value="PYP-like sensor domain (PAS domain)"/>
    <property type="match status" value="1"/>
</dbReference>
<dbReference type="InterPro" id="IPR011006">
    <property type="entry name" value="CheY-like_superfamily"/>
</dbReference>
<dbReference type="Pfam" id="PF00072">
    <property type="entry name" value="Response_reg"/>
    <property type="match status" value="1"/>
</dbReference>
<dbReference type="PANTHER" id="PTHR43065:SF42">
    <property type="entry name" value="TWO-COMPONENT SENSOR PPRA"/>
    <property type="match status" value="1"/>
</dbReference>
<dbReference type="Gene3D" id="3.40.50.2300">
    <property type="match status" value="1"/>
</dbReference>
<dbReference type="RefSeq" id="WP_057791672.1">
    <property type="nucleotide sequence ID" value="NZ_LAXJ01000006.1"/>
</dbReference>
<comment type="caution">
    <text evidence="7">The sequence shown here is derived from an EMBL/GenBank/DDBJ whole genome shotgun (WGS) entry which is preliminary data.</text>
</comment>
<dbReference type="Pfam" id="PF12860">
    <property type="entry name" value="PAS_7"/>
    <property type="match status" value="1"/>
</dbReference>
<dbReference type="Pfam" id="PF08448">
    <property type="entry name" value="PAS_4"/>
    <property type="match status" value="1"/>
</dbReference>
<dbReference type="GO" id="GO:0000155">
    <property type="term" value="F:phosphorelay sensor kinase activity"/>
    <property type="evidence" value="ECO:0007669"/>
    <property type="project" value="InterPro"/>
</dbReference>
<dbReference type="InterPro" id="IPR013656">
    <property type="entry name" value="PAS_4"/>
</dbReference>
<dbReference type="PROSITE" id="PS50110">
    <property type="entry name" value="RESPONSE_REGULATORY"/>
    <property type="match status" value="1"/>
</dbReference>
<dbReference type="STRING" id="1641875.XM53_06900"/>
<dbReference type="PANTHER" id="PTHR43065">
    <property type="entry name" value="SENSOR HISTIDINE KINASE"/>
    <property type="match status" value="1"/>
</dbReference>
<dbReference type="InterPro" id="IPR035965">
    <property type="entry name" value="PAS-like_dom_sf"/>
</dbReference>
<dbReference type="EMBL" id="LAXJ01000006">
    <property type="protein sequence ID" value="KRS13311.1"/>
    <property type="molecule type" value="Genomic_DNA"/>
</dbReference>
<dbReference type="Gene3D" id="3.30.565.10">
    <property type="entry name" value="Histidine kinase-like ATPase, C-terminal domain"/>
    <property type="match status" value="1"/>
</dbReference>
<dbReference type="InterPro" id="IPR036890">
    <property type="entry name" value="HATPase_C_sf"/>
</dbReference>
<gene>
    <name evidence="7" type="ORF">XM53_06900</name>
</gene>
<dbReference type="SUPFAM" id="SSF47384">
    <property type="entry name" value="Homodimeric domain of signal transducing histidine kinase"/>
    <property type="match status" value="1"/>
</dbReference>
<dbReference type="Gene3D" id="3.30.450.20">
    <property type="entry name" value="PAS domain"/>
    <property type="match status" value="2"/>
</dbReference>
<feature type="coiled-coil region" evidence="4">
    <location>
        <begin position="135"/>
        <end position="183"/>
    </location>
</feature>
<comment type="catalytic activity">
    <reaction evidence="1">
        <text>ATP + protein L-histidine = ADP + protein N-phospho-L-histidine.</text>
        <dbReference type="EC" id="2.7.13.3"/>
    </reaction>
</comment>
<dbReference type="InterPro" id="IPR005467">
    <property type="entry name" value="His_kinase_dom"/>
</dbReference>
<dbReference type="InterPro" id="IPR036097">
    <property type="entry name" value="HisK_dim/P_sf"/>
</dbReference>
<evidence type="ECO:0000256" key="4">
    <source>
        <dbReference type="SAM" id="Coils"/>
    </source>
</evidence>
<dbReference type="PRINTS" id="PR00344">
    <property type="entry name" value="BCTRLSENSOR"/>
</dbReference>
<name>A0A0T5NXE5_9RHOB</name>
<feature type="domain" description="Histidine kinase" evidence="5">
    <location>
        <begin position="303"/>
        <end position="509"/>
    </location>
</feature>
<dbReference type="InterPro" id="IPR001789">
    <property type="entry name" value="Sig_transdc_resp-reg_receiver"/>
</dbReference>
<organism evidence="7 8">
    <name type="scientific">Roseovarius atlanticus</name>
    <dbReference type="NCBI Taxonomy" id="1641875"/>
    <lineage>
        <taxon>Bacteria</taxon>
        <taxon>Pseudomonadati</taxon>
        <taxon>Pseudomonadota</taxon>
        <taxon>Alphaproteobacteria</taxon>
        <taxon>Rhodobacterales</taxon>
        <taxon>Roseobacteraceae</taxon>
        <taxon>Roseovarius</taxon>
    </lineage>
</organism>
<keyword evidence="3" id="KW-0597">Phosphoprotein</keyword>
<dbReference type="Proteomes" id="UP000051295">
    <property type="component" value="Unassembled WGS sequence"/>
</dbReference>
<dbReference type="InterPro" id="IPR004358">
    <property type="entry name" value="Sig_transdc_His_kin-like_C"/>
</dbReference>
<feature type="domain" description="Response regulatory" evidence="6">
    <location>
        <begin position="518"/>
        <end position="631"/>
    </location>
</feature>
<dbReference type="SMART" id="SM00387">
    <property type="entry name" value="HATPase_c"/>
    <property type="match status" value="1"/>
</dbReference>
<dbReference type="PATRIC" id="fig|1641875.4.peg.3763"/>
<reference evidence="7 8" key="1">
    <citation type="submission" date="2015-04" db="EMBL/GenBank/DDBJ databases">
        <title>The draft genome sequence of Roseovarius sp.R12b.</title>
        <authorList>
            <person name="Li G."/>
            <person name="Lai Q."/>
            <person name="Shao Z."/>
            <person name="Yan P."/>
        </authorList>
    </citation>
    <scope>NUCLEOTIDE SEQUENCE [LARGE SCALE GENOMIC DNA]</scope>
    <source>
        <strain evidence="7 8">R12B</strain>
    </source>
</reference>
<evidence type="ECO:0000256" key="2">
    <source>
        <dbReference type="ARBA" id="ARBA00012438"/>
    </source>
</evidence>
<dbReference type="PROSITE" id="PS50109">
    <property type="entry name" value="HIS_KIN"/>
    <property type="match status" value="1"/>
</dbReference>
<keyword evidence="8" id="KW-1185">Reference proteome</keyword>
<feature type="modified residue" description="4-aspartylphosphate" evidence="3">
    <location>
        <position position="568"/>
    </location>
</feature>
<evidence type="ECO:0000256" key="3">
    <source>
        <dbReference type="PROSITE-ProRule" id="PRU00169"/>
    </source>
</evidence>
<keyword evidence="4" id="KW-0175">Coiled coil</keyword>
<proteinExistence type="predicted"/>
<dbReference type="InterPro" id="IPR003594">
    <property type="entry name" value="HATPase_dom"/>
</dbReference>
<dbReference type="SUPFAM" id="SSF52172">
    <property type="entry name" value="CheY-like"/>
    <property type="match status" value="1"/>
</dbReference>
<dbReference type="SUPFAM" id="SSF55874">
    <property type="entry name" value="ATPase domain of HSP90 chaperone/DNA topoisomerase II/histidine kinase"/>
    <property type="match status" value="1"/>
</dbReference>
<dbReference type="EC" id="2.7.13.3" evidence="2"/>
<accession>A0A0T5NXE5</accession>
<evidence type="ECO:0000256" key="1">
    <source>
        <dbReference type="ARBA" id="ARBA00000085"/>
    </source>
</evidence>
<evidence type="ECO:0000313" key="8">
    <source>
        <dbReference type="Proteomes" id="UP000051295"/>
    </source>
</evidence>
<protein>
    <recommendedName>
        <fullName evidence="2">histidine kinase</fullName>
        <ecNumber evidence="2">2.7.13.3</ecNumber>
    </recommendedName>
</protein>
<dbReference type="Pfam" id="PF02518">
    <property type="entry name" value="HATPase_c"/>
    <property type="match status" value="1"/>
</dbReference>
<keyword evidence="7" id="KW-0418">Kinase</keyword>
<dbReference type="AlphaFoldDB" id="A0A0T5NXE5"/>
<sequence length="633" mass="68303">MTQRDTTRMTTAGLNLIQQALTIYDADLDLAVCNRRFQEMFDLPDRLVTPGARFEDTIRFLAERGDYGKVTDLDHFVATRVDTARAFKPHYMERTRANGRTISVEGSPLPQGGWVTVYTDITRAKQQEALLAARSEELSDRLVTYSDDLAAANRQLESTIIALEEAQRQASEAEARMRLTTEMVPAHIAHVGPDRRYTYSNRRLSLVMPGSTADPVGLAPADALGEETFAIIAPHLDRAYAGEPSVFEFTHATSSRRIRVALTPDPATGGVYILSMDITEEAQTRAALGQHRRREMAAQLTSGLAHDFSNLLTIILGMQSRLQSMSLPEEAADLIAATLGAARRGGALLDRIADMTGPREHTPVPTDLPAFLNDLEPLARSVLPDTVTLDIRPADAPRTCLLDPGMLQDSLINLLLNARDAIAGPGRITLALTTVQDTWLDVTVSDTGPGFSDHVRSHAFDPFFTTKGGEGSGLGLTMVYNMTKLAGGRVMIDNTDAGGQVTLRLPLREASADDTPGFVLLVEDSADLRESIRAMLRADGHQVIEATSATEAQALLNGLPEITAILSDITLEGEATGLDLIDALPARHPPAVLMTSLPPSDPLHAAALARAPVLRKPFQPGALRAALSGGAPR</sequence>
<evidence type="ECO:0000313" key="7">
    <source>
        <dbReference type="EMBL" id="KRS13311.1"/>
    </source>
</evidence>
<evidence type="ECO:0000259" key="6">
    <source>
        <dbReference type="PROSITE" id="PS50110"/>
    </source>
</evidence>
<keyword evidence="7" id="KW-0808">Transferase</keyword>
<dbReference type="SMART" id="SM00448">
    <property type="entry name" value="REC"/>
    <property type="match status" value="1"/>
</dbReference>